<dbReference type="EMBL" id="QJVC01000004">
    <property type="protein sequence ID" value="PYI39218.1"/>
    <property type="molecule type" value="Genomic_DNA"/>
</dbReference>
<organism evidence="2 3">
    <name type="scientific">Arthrobacter psychrolactophilus</name>
    <dbReference type="NCBI Taxonomy" id="92442"/>
    <lineage>
        <taxon>Bacteria</taxon>
        <taxon>Bacillati</taxon>
        <taxon>Actinomycetota</taxon>
        <taxon>Actinomycetes</taxon>
        <taxon>Micrococcales</taxon>
        <taxon>Micrococcaceae</taxon>
        <taxon>Arthrobacter</taxon>
    </lineage>
</organism>
<dbReference type="AlphaFoldDB" id="A0A2V5IRN9"/>
<accession>A0A2V5IRN9</accession>
<dbReference type="Proteomes" id="UP000247980">
    <property type="component" value="Unassembled WGS sequence"/>
</dbReference>
<dbReference type="OrthoDB" id="4966012at2"/>
<evidence type="ECO:0000313" key="2">
    <source>
        <dbReference type="EMBL" id="PYI39218.1"/>
    </source>
</evidence>
<sequence>MDKNEQGAGTVLALGLVFAMLLLLGMVLMLGQGVNAAGRAATAADLSALAAADAYRGLSSGAPCQVAADVAARHGASLMACTLAGDYSLSVQVSVKTPLPWLFTGMARAGPPPDTVKPGLP</sequence>
<feature type="transmembrane region" description="Helical" evidence="1">
    <location>
        <begin position="12"/>
        <end position="30"/>
    </location>
</feature>
<protein>
    <recommendedName>
        <fullName evidence="4">Helicase</fullName>
    </recommendedName>
</protein>
<keyword evidence="3" id="KW-1185">Reference proteome</keyword>
<dbReference type="NCBIfam" id="TIGR03816">
    <property type="entry name" value="tadE_like_DECH"/>
    <property type="match status" value="1"/>
</dbReference>
<evidence type="ECO:0000256" key="1">
    <source>
        <dbReference type="SAM" id="Phobius"/>
    </source>
</evidence>
<dbReference type="RefSeq" id="WP_110484777.1">
    <property type="nucleotide sequence ID" value="NZ_QJVC01000004.1"/>
</dbReference>
<name>A0A2V5IRN9_9MICC</name>
<proteinExistence type="predicted"/>
<keyword evidence="1" id="KW-1133">Transmembrane helix</keyword>
<gene>
    <name evidence="2" type="ORF">CVS30_07180</name>
</gene>
<keyword evidence="1" id="KW-0472">Membrane</keyword>
<keyword evidence="1" id="KW-0812">Transmembrane</keyword>
<reference evidence="2 3" key="1">
    <citation type="submission" date="2018-05" db="EMBL/GenBank/DDBJ databases">
        <title>Genetic diversity of glacier-inhabiting Cryobacterium bacteria in China and description of Cryobacterium mengkeensis sp. nov. and Arthrobacter glacialis sp. nov.</title>
        <authorList>
            <person name="Liu Q."/>
            <person name="Xin Y.-H."/>
        </authorList>
    </citation>
    <scope>NUCLEOTIDE SEQUENCE [LARGE SCALE GENOMIC DNA]</scope>
    <source>
        <strain evidence="2 3">B7</strain>
    </source>
</reference>
<comment type="caution">
    <text evidence="2">The sequence shown here is derived from an EMBL/GenBank/DDBJ whole genome shotgun (WGS) entry which is preliminary data.</text>
</comment>
<evidence type="ECO:0000313" key="3">
    <source>
        <dbReference type="Proteomes" id="UP000247980"/>
    </source>
</evidence>
<evidence type="ECO:0008006" key="4">
    <source>
        <dbReference type="Google" id="ProtNLM"/>
    </source>
</evidence>
<dbReference type="InterPro" id="IPR021202">
    <property type="entry name" value="Rv3654c-like"/>
</dbReference>